<evidence type="ECO:0000313" key="7">
    <source>
        <dbReference type="EMBL" id="NIK88722.1"/>
    </source>
</evidence>
<dbReference type="GO" id="GO:0003700">
    <property type="term" value="F:DNA-binding transcription factor activity"/>
    <property type="evidence" value="ECO:0007669"/>
    <property type="project" value="InterPro"/>
</dbReference>
<dbReference type="InterPro" id="IPR036388">
    <property type="entry name" value="WH-like_DNA-bd_sf"/>
</dbReference>
<dbReference type="FunFam" id="1.10.10.10:FF:000038">
    <property type="entry name" value="Glycine cleavage system transcriptional activator"/>
    <property type="match status" value="1"/>
</dbReference>
<evidence type="ECO:0000256" key="4">
    <source>
        <dbReference type="ARBA" id="ARBA00023159"/>
    </source>
</evidence>
<dbReference type="PRINTS" id="PR00039">
    <property type="entry name" value="HTHLYSR"/>
</dbReference>
<dbReference type="InterPro" id="IPR036390">
    <property type="entry name" value="WH_DNA-bd_sf"/>
</dbReference>
<gene>
    <name evidence="7" type="ORF">FHS83_002040</name>
</gene>
<dbReference type="SUPFAM" id="SSF46785">
    <property type="entry name" value="Winged helix' DNA-binding domain"/>
    <property type="match status" value="1"/>
</dbReference>
<dbReference type="Pfam" id="PF03466">
    <property type="entry name" value="LysR_substrate"/>
    <property type="match status" value="1"/>
</dbReference>
<evidence type="ECO:0000313" key="8">
    <source>
        <dbReference type="Proteomes" id="UP000570514"/>
    </source>
</evidence>
<dbReference type="Gene3D" id="1.10.10.10">
    <property type="entry name" value="Winged helix-like DNA-binding domain superfamily/Winged helix DNA-binding domain"/>
    <property type="match status" value="1"/>
</dbReference>
<dbReference type="InterPro" id="IPR058163">
    <property type="entry name" value="LysR-type_TF_proteobact-type"/>
</dbReference>
<dbReference type="InterPro" id="IPR005119">
    <property type="entry name" value="LysR_subst-bd"/>
</dbReference>
<keyword evidence="8" id="KW-1185">Reference proteome</keyword>
<dbReference type="EMBL" id="JAASRM010000001">
    <property type="protein sequence ID" value="NIK88722.1"/>
    <property type="molecule type" value="Genomic_DNA"/>
</dbReference>
<organism evidence="7 8">
    <name type="scientific">Rhizomicrobium palustre</name>
    <dbReference type="NCBI Taxonomy" id="189966"/>
    <lineage>
        <taxon>Bacteria</taxon>
        <taxon>Pseudomonadati</taxon>
        <taxon>Pseudomonadota</taxon>
        <taxon>Alphaproteobacteria</taxon>
        <taxon>Micropepsales</taxon>
        <taxon>Micropepsaceae</taxon>
        <taxon>Rhizomicrobium</taxon>
    </lineage>
</organism>
<keyword evidence="2" id="KW-0805">Transcription regulation</keyword>
<comment type="caution">
    <text evidence="7">The sequence shown here is derived from an EMBL/GenBank/DDBJ whole genome shotgun (WGS) entry which is preliminary data.</text>
</comment>
<dbReference type="Gene3D" id="3.40.190.10">
    <property type="entry name" value="Periplasmic binding protein-like II"/>
    <property type="match status" value="2"/>
</dbReference>
<dbReference type="RefSeq" id="WP_167082872.1">
    <property type="nucleotide sequence ID" value="NZ_BAAADC010000001.1"/>
</dbReference>
<evidence type="ECO:0000259" key="6">
    <source>
        <dbReference type="PROSITE" id="PS50931"/>
    </source>
</evidence>
<dbReference type="Pfam" id="PF00126">
    <property type="entry name" value="HTH_1"/>
    <property type="match status" value="1"/>
</dbReference>
<evidence type="ECO:0000256" key="3">
    <source>
        <dbReference type="ARBA" id="ARBA00023125"/>
    </source>
</evidence>
<dbReference type="PANTHER" id="PTHR30537:SF70">
    <property type="entry name" value="HTH-TYPE TRANSCRIPTIONAL ACTIVATOR AMPR"/>
    <property type="match status" value="1"/>
</dbReference>
<dbReference type="AlphaFoldDB" id="A0A846N0E7"/>
<dbReference type="SUPFAM" id="SSF53850">
    <property type="entry name" value="Periplasmic binding protein-like II"/>
    <property type="match status" value="1"/>
</dbReference>
<keyword evidence="3" id="KW-0238">DNA-binding</keyword>
<evidence type="ECO:0000256" key="1">
    <source>
        <dbReference type="ARBA" id="ARBA00009437"/>
    </source>
</evidence>
<comment type="similarity">
    <text evidence="1">Belongs to the LysR transcriptional regulatory family.</text>
</comment>
<proteinExistence type="inferred from homology"/>
<sequence length="291" mass="31776">MERPQLPLNALRAFEAAARHLSFTKAGLELCVSQGAISHQVKALEEQLGAPLFRRLPRGLALTDEGLALIPVVQDAFDRLGSTLDRFSGGRYRDVLTIGVVGTFAAGWLMQRLPDFQREHPDIDLRVLTNNNRVDLAGEGLDMAIRFGAGAWHETDAEALIAAPLGVACAPAIARRLSSPSDLSGETLLRSYRRDEWACWFAAAGVPCPAIHGPMFDSSVTMAAAAMAGHGVALLPLAMFSAALAEERLVRPFAVEIETGRYWLTKLQSRPDSPAMARFRSWLRERCAETR</sequence>
<evidence type="ECO:0000256" key="2">
    <source>
        <dbReference type="ARBA" id="ARBA00023015"/>
    </source>
</evidence>
<dbReference type="PROSITE" id="PS50931">
    <property type="entry name" value="HTH_LYSR"/>
    <property type="match status" value="1"/>
</dbReference>
<feature type="domain" description="HTH lysR-type" evidence="6">
    <location>
        <begin position="6"/>
        <end position="63"/>
    </location>
</feature>
<keyword evidence="4" id="KW-0010">Activator</keyword>
<reference evidence="7 8" key="1">
    <citation type="submission" date="2020-03" db="EMBL/GenBank/DDBJ databases">
        <title>Genomic Encyclopedia of Type Strains, Phase IV (KMG-IV): sequencing the most valuable type-strain genomes for metagenomic binning, comparative biology and taxonomic classification.</title>
        <authorList>
            <person name="Goeker M."/>
        </authorList>
    </citation>
    <scope>NUCLEOTIDE SEQUENCE [LARGE SCALE GENOMIC DNA]</scope>
    <source>
        <strain evidence="7 8">DSM 19867</strain>
    </source>
</reference>
<accession>A0A846N0E7</accession>
<protein>
    <submittedName>
        <fullName evidence="7">LysR family transcriptional regulator of beta-lactamase</fullName>
    </submittedName>
</protein>
<dbReference type="GO" id="GO:0006351">
    <property type="term" value="P:DNA-templated transcription"/>
    <property type="evidence" value="ECO:0007669"/>
    <property type="project" value="TreeGrafter"/>
</dbReference>
<dbReference type="PANTHER" id="PTHR30537">
    <property type="entry name" value="HTH-TYPE TRANSCRIPTIONAL REGULATOR"/>
    <property type="match status" value="1"/>
</dbReference>
<name>A0A846N0E7_9PROT</name>
<keyword evidence="5" id="KW-0804">Transcription</keyword>
<dbReference type="InterPro" id="IPR000847">
    <property type="entry name" value="LysR_HTH_N"/>
</dbReference>
<dbReference type="Proteomes" id="UP000570514">
    <property type="component" value="Unassembled WGS sequence"/>
</dbReference>
<dbReference type="GO" id="GO:0043565">
    <property type="term" value="F:sequence-specific DNA binding"/>
    <property type="evidence" value="ECO:0007669"/>
    <property type="project" value="TreeGrafter"/>
</dbReference>
<evidence type="ECO:0000256" key="5">
    <source>
        <dbReference type="ARBA" id="ARBA00023163"/>
    </source>
</evidence>